<evidence type="ECO:0000313" key="1">
    <source>
        <dbReference type="EMBL" id="KAK1639898.1"/>
    </source>
</evidence>
<dbReference type="Proteomes" id="UP001243989">
    <property type="component" value="Unassembled WGS sequence"/>
</dbReference>
<sequence>MFFFVLGPAVGSVSSHRIFSSAPFPSFFSSSLFATDTRDRRSVGGGGIFVPGRGRDPIHLTHGPHPYHGKVPYLAT</sequence>
<evidence type="ECO:0000313" key="2">
    <source>
        <dbReference type="Proteomes" id="UP001243989"/>
    </source>
</evidence>
<comment type="caution">
    <text evidence="1">The sequence shown here is derived from an EMBL/GenBank/DDBJ whole genome shotgun (WGS) entry which is preliminary data.</text>
</comment>
<reference evidence="1" key="1">
    <citation type="submission" date="2021-06" db="EMBL/GenBank/DDBJ databases">
        <title>Comparative genomics, transcriptomics and evolutionary studies reveal genomic signatures of adaptation to plant cell wall in hemibiotrophic fungi.</title>
        <authorList>
            <consortium name="DOE Joint Genome Institute"/>
            <person name="Baroncelli R."/>
            <person name="Diaz J.F."/>
            <person name="Benocci T."/>
            <person name="Peng M."/>
            <person name="Battaglia E."/>
            <person name="Haridas S."/>
            <person name="Andreopoulos W."/>
            <person name="Labutti K."/>
            <person name="Pangilinan J."/>
            <person name="Floch G.L."/>
            <person name="Makela M.R."/>
            <person name="Henrissat B."/>
            <person name="Grigoriev I.V."/>
            <person name="Crouch J.A."/>
            <person name="De Vries R.P."/>
            <person name="Sukno S.A."/>
            <person name="Thon M.R."/>
        </authorList>
    </citation>
    <scope>NUCLEOTIDE SEQUENCE</scope>
    <source>
        <strain evidence="1">CBS 102054</strain>
    </source>
</reference>
<name>A0AAI9ZXB0_9PEZI</name>
<dbReference type="AlphaFoldDB" id="A0AAI9ZXB0"/>
<proteinExistence type="predicted"/>
<accession>A0AAI9ZXB0</accession>
<organism evidence="1 2">
    <name type="scientific">Colletotrichum phormii</name>
    <dbReference type="NCBI Taxonomy" id="359342"/>
    <lineage>
        <taxon>Eukaryota</taxon>
        <taxon>Fungi</taxon>
        <taxon>Dikarya</taxon>
        <taxon>Ascomycota</taxon>
        <taxon>Pezizomycotina</taxon>
        <taxon>Sordariomycetes</taxon>
        <taxon>Hypocreomycetidae</taxon>
        <taxon>Glomerellales</taxon>
        <taxon>Glomerellaceae</taxon>
        <taxon>Colletotrichum</taxon>
        <taxon>Colletotrichum acutatum species complex</taxon>
    </lineage>
</organism>
<keyword evidence="2" id="KW-1185">Reference proteome</keyword>
<dbReference type="EMBL" id="JAHMHQ010000005">
    <property type="protein sequence ID" value="KAK1639898.1"/>
    <property type="molecule type" value="Genomic_DNA"/>
</dbReference>
<gene>
    <name evidence="1" type="ORF">BDP81DRAFT_422021</name>
</gene>
<dbReference type="RefSeq" id="XP_060448505.1">
    <property type="nucleotide sequence ID" value="XM_060589957.1"/>
</dbReference>
<protein>
    <submittedName>
        <fullName evidence="1">Uncharacterized protein</fullName>
    </submittedName>
</protein>
<dbReference type="GeneID" id="85474819"/>